<feature type="domain" description="HTH luxR-type" evidence="4">
    <location>
        <begin position="810"/>
        <end position="875"/>
    </location>
</feature>
<evidence type="ECO:0000259" key="4">
    <source>
        <dbReference type="PROSITE" id="PS50043"/>
    </source>
</evidence>
<dbReference type="SMART" id="SM00421">
    <property type="entry name" value="HTH_LUXR"/>
    <property type="match status" value="1"/>
</dbReference>
<dbReference type="SUPFAM" id="SSF52540">
    <property type="entry name" value="P-loop containing nucleoside triphosphate hydrolases"/>
    <property type="match status" value="1"/>
</dbReference>
<dbReference type="GO" id="GO:0006355">
    <property type="term" value="P:regulation of DNA-templated transcription"/>
    <property type="evidence" value="ECO:0007669"/>
    <property type="project" value="InterPro"/>
</dbReference>
<dbReference type="Proteomes" id="UP000323410">
    <property type="component" value="Unassembled WGS sequence"/>
</dbReference>
<dbReference type="InterPro" id="IPR036388">
    <property type="entry name" value="WH-like_DNA-bd_sf"/>
</dbReference>
<dbReference type="PANTHER" id="PTHR44688:SF16">
    <property type="entry name" value="DNA-BINDING TRANSCRIPTIONAL ACTIVATOR DEVR_DOSR"/>
    <property type="match status" value="1"/>
</dbReference>
<dbReference type="AlphaFoldDB" id="A0A5D0XSC2"/>
<dbReference type="PANTHER" id="PTHR44688">
    <property type="entry name" value="DNA-BINDING TRANSCRIPTIONAL ACTIVATOR DEVR_DOSR"/>
    <property type="match status" value="1"/>
</dbReference>
<dbReference type="PROSITE" id="PS50043">
    <property type="entry name" value="HTH_LUXR_2"/>
    <property type="match status" value="1"/>
</dbReference>
<dbReference type="EMBL" id="VSLD01000003">
    <property type="protein sequence ID" value="TYC98997.1"/>
    <property type="molecule type" value="Genomic_DNA"/>
</dbReference>
<keyword evidence="6" id="KW-1185">Reference proteome</keyword>
<dbReference type="InterPro" id="IPR041664">
    <property type="entry name" value="AAA_16"/>
</dbReference>
<evidence type="ECO:0000256" key="1">
    <source>
        <dbReference type="ARBA" id="ARBA00023015"/>
    </source>
</evidence>
<dbReference type="Pfam" id="PF00196">
    <property type="entry name" value="GerE"/>
    <property type="match status" value="1"/>
</dbReference>
<dbReference type="CDD" id="cd06170">
    <property type="entry name" value="LuxR_C_like"/>
    <property type="match status" value="1"/>
</dbReference>
<dbReference type="SUPFAM" id="SSF46894">
    <property type="entry name" value="C-terminal effector domain of the bipartite response regulators"/>
    <property type="match status" value="1"/>
</dbReference>
<evidence type="ECO:0000313" key="6">
    <source>
        <dbReference type="Proteomes" id="UP000323410"/>
    </source>
</evidence>
<dbReference type="Gene3D" id="1.10.10.10">
    <property type="entry name" value="Winged helix-like DNA-binding domain superfamily/Winged helix DNA-binding domain"/>
    <property type="match status" value="1"/>
</dbReference>
<dbReference type="RefSeq" id="WP_148600779.1">
    <property type="nucleotide sequence ID" value="NZ_VSLD01000003.1"/>
</dbReference>
<keyword evidence="1" id="KW-0805">Transcription regulation</keyword>
<dbReference type="OrthoDB" id="3197423at2"/>
<accession>A0A5D0XSC2</accession>
<dbReference type="InterPro" id="IPR027417">
    <property type="entry name" value="P-loop_NTPase"/>
</dbReference>
<evidence type="ECO:0000256" key="3">
    <source>
        <dbReference type="ARBA" id="ARBA00023163"/>
    </source>
</evidence>
<name>A0A5D0XSC2_9MICC</name>
<dbReference type="InterPro" id="IPR016032">
    <property type="entry name" value="Sig_transdc_resp-reg_C-effctor"/>
</dbReference>
<comment type="caution">
    <text evidence="5">The sequence shown here is derived from an EMBL/GenBank/DDBJ whole genome shotgun (WGS) entry which is preliminary data.</text>
</comment>
<organism evidence="5 6">
    <name type="scientific">Arthrobacter echini</name>
    <dbReference type="NCBI Taxonomy" id="1529066"/>
    <lineage>
        <taxon>Bacteria</taxon>
        <taxon>Bacillati</taxon>
        <taxon>Actinomycetota</taxon>
        <taxon>Actinomycetes</taxon>
        <taxon>Micrococcales</taxon>
        <taxon>Micrococcaceae</taxon>
        <taxon>Arthrobacter</taxon>
    </lineage>
</organism>
<reference evidence="5 6" key="1">
    <citation type="submission" date="2019-08" db="EMBL/GenBank/DDBJ databases">
        <title>Genone of Arthrobacter echini P9.</title>
        <authorList>
            <person name="Bowman J.P."/>
        </authorList>
    </citation>
    <scope>NUCLEOTIDE SEQUENCE [LARGE SCALE GENOMIC DNA]</scope>
    <source>
        <strain evidence="5 6">P9</strain>
    </source>
</reference>
<keyword evidence="3" id="KW-0804">Transcription</keyword>
<proteinExistence type="predicted"/>
<dbReference type="GO" id="GO:0003677">
    <property type="term" value="F:DNA binding"/>
    <property type="evidence" value="ECO:0007669"/>
    <property type="project" value="UniProtKB-KW"/>
</dbReference>
<dbReference type="Gene3D" id="3.40.50.300">
    <property type="entry name" value="P-loop containing nucleotide triphosphate hydrolases"/>
    <property type="match status" value="1"/>
</dbReference>
<dbReference type="CDD" id="cd00009">
    <property type="entry name" value="AAA"/>
    <property type="match status" value="1"/>
</dbReference>
<protein>
    <submittedName>
        <fullName evidence="5">AAA family ATPase</fullName>
    </submittedName>
</protein>
<keyword evidence="2" id="KW-0238">DNA-binding</keyword>
<dbReference type="Pfam" id="PF13191">
    <property type="entry name" value="AAA_16"/>
    <property type="match status" value="1"/>
</dbReference>
<evidence type="ECO:0000313" key="5">
    <source>
        <dbReference type="EMBL" id="TYC98997.1"/>
    </source>
</evidence>
<dbReference type="InterPro" id="IPR000792">
    <property type="entry name" value="Tscrpt_reg_LuxR_C"/>
</dbReference>
<gene>
    <name evidence="5" type="ORF">FQ377_08340</name>
</gene>
<sequence length="875" mass="93731">MTRIDARWPFSGRREEVTAVRAAIRSAAGCGVVIVGPPGVGKTTIAQHAVDGLAPDVDPVHLRGTAAQASTQYAALNVLLADLDEETAESPLLVLSALQRRFGDRGTGQPTLVHIDRVEEIDASSAAVMAHLARTGAVRLIVTSESLLRAPDALLDLWKDDQLERVDVRPLTLEATTELLAAALDSPVSRSAAQELWVASGGSPRHLQRVTRTDLDAGHLVLQDGVWVARHVPRRATGRSVVDWLTADLAALLPSERTVIEVLAVCGPLPVRILLRAVQSTSLDALQADGTLTLADTDEPVLGLTHGLVADTVLADLVSSPGVLALEALNRLRDEPGMPVQGRTAIAVWALGHGIPIADEDLVGLAGLANDHGLGALAGHLLDGLDPDRTTPRAVLERARSLWSDGRGDDALAVVEDLLLPELPDDGLPEWVDTRLLASWLLRSTDGRDPEARALLDDVGVRLQRHPTADDLRGKLDLAVLESDVFDGALTAACERAPAILARWSDASHERVGISSILSAARAGMGAQEEAASSMEAVLVRLMDTASNPQDRDTAILGLCSALFMAGRWNECLELLRSLDGRAAHSLLAGSPLESLEGVLLAFLGRSSEALEKLVPAISQFRLGDQHGLLPLAEAAAAYASVLEGDTDDADEYLRTIDLTGRRYPWYLREAVLYFRLLTDAWLDTSDAVSVELLDHARSLADSGRRGVELFFLCQAVQLGRYEAADALAASATASQGPFSRLAQDLAKGLASHDPGVLKQAALEALGLGNNNLAGDLAGLSIEYLTETDDPMILVHAEQTLRKTATPARRHVRRRLLSERERAIARQVALGVANREIAEQEHISPRTVEGHVHQIMSKLGLSSRKQLSLIFGRKR</sequence>
<evidence type="ECO:0000256" key="2">
    <source>
        <dbReference type="ARBA" id="ARBA00023125"/>
    </source>
</evidence>
<dbReference type="PRINTS" id="PR00038">
    <property type="entry name" value="HTHLUXR"/>
</dbReference>